<sequence length="215" mass="23326">MRRIVRPFVKEFKSRSAKAASSRIVPLDEAAAEQKPAFLDLAAFAPRVVERETPHDDGYEAAMKAADLVFGKKAEAIKAEAVSAQPASTGRVLPSLIEPIAPPPEPEAPVRRGPGRPRGVKKAVEPKIVDAESDAPIRAARRPKAPKAAPAPRPAPEPIVTVARQPPAPAPIAVARVESETTSRRIRRAIQLRWVLGTELRAGEKWKRRLPEAAR</sequence>
<feature type="region of interest" description="Disordered" evidence="1">
    <location>
        <begin position="81"/>
        <end position="164"/>
    </location>
</feature>
<evidence type="ECO:0000256" key="1">
    <source>
        <dbReference type="SAM" id="MobiDB-lite"/>
    </source>
</evidence>
<reference evidence="2 3" key="1">
    <citation type="journal article" date="2018" name="Appl. Microbiol. Biotechnol.">
        <title>Co-cultivation of the strictly anaerobic methanogen Methanosarcina barkeri with aerobic methanotrophs in an oxygen-limited membrane bioreactor.</title>
        <authorList>
            <person name="In 't Zandt M.H."/>
            <person name="van den Bosch T.J.M."/>
            <person name="Rijkers R."/>
            <person name="van Kessel M.A.H.J."/>
            <person name="Jetten M.S.M."/>
            <person name="Welte C.U."/>
        </authorList>
    </citation>
    <scope>NUCLEOTIDE SEQUENCE [LARGE SCALE GENOMIC DNA]</scope>
    <source>
        <strain evidence="2 3">DSM 17706</strain>
    </source>
</reference>
<organism evidence="2 3">
    <name type="scientific">Methylosinus sporium</name>
    <dbReference type="NCBI Taxonomy" id="428"/>
    <lineage>
        <taxon>Bacteria</taxon>
        <taxon>Pseudomonadati</taxon>
        <taxon>Pseudomonadota</taxon>
        <taxon>Alphaproteobacteria</taxon>
        <taxon>Hyphomicrobiales</taxon>
        <taxon>Methylocystaceae</taxon>
        <taxon>Methylosinus</taxon>
    </lineage>
</organism>
<evidence type="ECO:0000313" key="2">
    <source>
        <dbReference type="EMBL" id="PWB92730.1"/>
    </source>
</evidence>
<dbReference type="EMBL" id="PUIV01000038">
    <property type="protein sequence ID" value="PWB92730.1"/>
    <property type="molecule type" value="Genomic_DNA"/>
</dbReference>
<dbReference type="Proteomes" id="UP000245137">
    <property type="component" value="Unassembled WGS sequence"/>
</dbReference>
<protein>
    <submittedName>
        <fullName evidence="2">Uncharacterized protein</fullName>
    </submittedName>
</protein>
<name>A0A2U1SM99_METSR</name>
<accession>A0A2U1SM99</accession>
<dbReference type="RefSeq" id="WP_108918396.1">
    <property type="nucleotide sequence ID" value="NZ_BGJY01000022.1"/>
</dbReference>
<comment type="caution">
    <text evidence="2">The sequence shown here is derived from an EMBL/GenBank/DDBJ whole genome shotgun (WGS) entry which is preliminary data.</text>
</comment>
<keyword evidence="3" id="KW-1185">Reference proteome</keyword>
<gene>
    <name evidence="2" type="ORF">C5689_16815</name>
</gene>
<proteinExistence type="predicted"/>
<dbReference type="OrthoDB" id="8456770at2"/>
<dbReference type="AlphaFoldDB" id="A0A2U1SM99"/>
<evidence type="ECO:0000313" key="3">
    <source>
        <dbReference type="Proteomes" id="UP000245137"/>
    </source>
</evidence>